<comment type="caution">
    <text evidence="1">The sequence shown here is derived from an EMBL/GenBank/DDBJ whole genome shotgun (WGS) entry which is preliminary data.</text>
</comment>
<name>A0A8X7SWB9_9BASI</name>
<proteinExistence type="predicted"/>
<keyword evidence="2" id="KW-1185">Reference proteome</keyword>
<dbReference type="EMBL" id="LWDE02000627">
    <property type="protein sequence ID" value="KAE8246043.1"/>
    <property type="molecule type" value="Genomic_DNA"/>
</dbReference>
<dbReference type="PANTHER" id="PTHR31410:SF1">
    <property type="entry name" value="POST-GPI ATTACHMENT TO PROTEINS FACTOR 4"/>
    <property type="match status" value="1"/>
</dbReference>
<accession>A0A8X7SWB9</accession>
<dbReference type="GO" id="GO:0016757">
    <property type="term" value="F:glycosyltransferase activity"/>
    <property type="evidence" value="ECO:0007669"/>
    <property type="project" value="InterPro"/>
</dbReference>
<evidence type="ECO:0000313" key="2">
    <source>
        <dbReference type="Proteomes" id="UP000077684"/>
    </source>
</evidence>
<dbReference type="InterPro" id="IPR029675">
    <property type="entry name" value="PGAP4"/>
</dbReference>
<dbReference type="PANTHER" id="PTHR31410">
    <property type="entry name" value="TRANSMEMBRANE PROTEIN 246"/>
    <property type="match status" value="1"/>
</dbReference>
<reference evidence="1" key="2">
    <citation type="journal article" date="2019" name="IMA Fungus">
        <title>Genome sequencing and comparison of five Tilletia species to identify candidate genes for the detection of regulated species infecting wheat.</title>
        <authorList>
            <person name="Nguyen H.D.T."/>
            <person name="Sultana T."/>
            <person name="Kesanakurti P."/>
            <person name="Hambleton S."/>
        </authorList>
    </citation>
    <scope>NUCLEOTIDE SEQUENCE</scope>
    <source>
        <strain evidence="1">DAOMC 236426</strain>
    </source>
</reference>
<gene>
    <name evidence="1" type="ORF">A4X06_0g5234</name>
</gene>
<dbReference type="GO" id="GO:0000139">
    <property type="term" value="C:Golgi membrane"/>
    <property type="evidence" value="ECO:0007669"/>
    <property type="project" value="InterPro"/>
</dbReference>
<organism evidence="1 2">
    <name type="scientific">Tilletia controversa</name>
    <name type="common">dwarf bunt fungus</name>
    <dbReference type="NCBI Taxonomy" id="13291"/>
    <lineage>
        <taxon>Eukaryota</taxon>
        <taxon>Fungi</taxon>
        <taxon>Dikarya</taxon>
        <taxon>Basidiomycota</taxon>
        <taxon>Ustilaginomycotina</taxon>
        <taxon>Exobasidiomycetes</taxon>
        <taxon>Tilletiales</taxon>
        <taxon>Tilletiaceae</taxon>
        <taxon>Tilletia</taxon>
    </lineage>
</organism>
<protein>
    <submittedName>
        <fullName evidence="1">Uncharacterized protein</fullName>
    </submittedName>
</protein>
<evidence type="ECO:0000313" key="1">
    <source>
        <dbReference type="EMBL" id="KAE8246043.1"/>
    </source>
</evidence>
<dbReference type="GO" id="GO:0006506">
    <property type="term" value="P:GPI anchor biosynthetic process"/>
    <property type="evidence" value="ECO:0007669"/>
    <property type="project" value="InterPro"/>
</dbReference>
<sequence>MAVEKVTSFLSRTIRRPRRLFLLCVVLTTLSAVLLSYANADNPVSHFFAPSSRTYEPTYSALRERQARHFLDNEAQKGEIILAAENRTSELLGSPDLDLALVLISIRRPSAQYLDLALGSTLDSLSPAERKRLHISVVIADAEPESHPFFTSPWLHALTDEIVVRAQPKPESSLEIATAVASYTHGGRRVAAKIRVVPRPEFPSAAQVELSDWHRQGAVDYAETLDTCSRAGTPHCVVLEDDIVLTATWHQQVRSAIAAADARWPHEVQSERGRTRKPWAFIRLFYAEKYFGWEDYEVPTLICVSAAAPILTLAFLLIGTRGSSSKSSSAAYKLLARPSSPPPRPYHAPTPSPNRPTTIPLPSLLILSLTVLAHTILIILAGRNHIHPIPPGLSSMPRRGCCTQATIFPNHLLPALATHLRAHAGEQPYDVLMADWAVGHAASHPNARITPEVAEQERRAGVGLYEMLALNPAVVQHIGHSSSQAGGYQRADPLWSFAFERKQPWSKVVEVRASSSGAAWLDGVSLF</sequence>
<reference evidence="1" key="1">
    <citation type="submission" date="2016-04" db="EMBL/GenBank/DDBJ databases">
        <authorList>
            <person name="Nguyen H.D."/>
            <person name="Samba Siva P."/>
            <person name="Cullis J."/>
            <person name="Levesque C.A."/>
            <person name="Hambleton S."/>
        </authorList>
    </citation>
    <scope>NUCLEOTIDE SEQUENCE</scope>
    <source>
        <strain evidence="1">DAOMC 236426</strain>
    </source>
</reference>
<dbReference type="AlphaFoldDB" id="A0A8X7SWB9"/>
<dbReference type="Proteomes" id="UP000077684">
    <property type="component" value="Unassembled WGS sequence"/>
</dbReference>